<dbReference type="OrthoDB" id="10436669at2759"/>
<reference evidence="1 2" key="1">
    <citation type="submission" date="2021-08" db="EMBL/GenBank/DDBJ databases">
        <title>Draft Genome Sequence of Phanerochaete sordida strain YK-624.</title>
        <authorList>
            <person name="Mori T."/>
            <person name="Dohra H."/>
            <person name="Suzuki T."/>
            <person name="Kawagishi H."/>
            <person name="Hirai H."/>
        </authorList>
    </citation>
    <scope>NUCLEOTIDE SEQUENCE [LARGE SCALE GENOMIC DNA]</scope>
    <source>
        <strain evidence="1 2">YK-624</strain>
    </source>
</reference>
<sequence>MESFTNIPLDLVKEFLYHLQPVDVLQRGWPDTVLMKKDLAACTLVSRTWRALAQPYLFRDIFYSFMEDASDPAHRQVGRADGRWIGSTSYSQWLPQKTFSMLLDFLRQSPDLACYIRRLVLSSVVRGIVPTAAAIEAGAVAFADFTELLQLLPYLSDLGVREFKLSIPAQLQLPIPPVPSLAELDMDNNTTRLSPATAAAILACFSTVDTLRLMCRLSLMDSPLNSYGSPPEPEPVGLVPASRTQVNYVLFGAANSQTYMETLKRFVQFEGIRALDIMPTPRLWLHQDLIDACSPSLEELSVFVSMDDNPYEQIPKPMPVPSITACHNLRQLIITTSACPDEDFTAFPNHSQDQRTHKEKLQEQLEPVTHFLARANIHRDAFPHLTALGFLLDVGLHGFAGGVKTARLSDVRCEGAADELDEILYGIARELPGKKVTFSWIDMSFDHLPEYPGENGTFDGDFGLQQGEEFGARASGETTAEKVVGGEVFLGRLFPRLNEHEMIEVTGVAQTIPGQI</sequence>
<organism evidence="1 2">
    <name type="scientific">Phanerochaete sordida</name>
    <dbReference type="NCBI Taxonomy" id="48140"/>
    <lineage>
        <taxon>Eukaryota</taxon>
        <taxon>Fungi</taxon>
        <taxon>Dikarya</taxon>
        <taxon>Basidiomycota</taxon>
        <taxon>Agaricomycotina</taxon>
        <taxon>Agaricomycetes</taxon>
        <taxon>Polyporales</taxon>
        <taxon>Phanerochaetaceae</taxon>
        <taxon>Phanerochaete</taxon>
    </lineage>
</organism>
<comment type="caution">
    <text evidence="1">The sequence shown here is derived from an EMBL/GenBank/DDBJ whole genome shotgun (WGS) entry which is preliminary data.</text>
</comment>
<protein>
    <submittedName>
        <fullName evidence="1">F-box protein</fullName>
    </submittedName>
</protein>
<keyword evidence="2" id="KW-1185">Reference proteome</keyword>
<accession>A0A9P3L7E3</accession>
<evidence type="ECO:0000313" key="2">
    <source>
        <dbReference type="Proteomes" id="UP000703269"/>
    </source>
</evidence>
<gene>
    <name evidence="1" type="ORF">PsYK624_010470</name>
</gene>
<dbReference type="AlphaFoldDB" id="A0A9P3L7E3"/>
<evidence type="ECO:0000313" key="1">
    <source>
        <dbReference type="EMBL" id="GJE84971.1"/>
    </source>
</evidence>
<proteinExistence type="predicted"/>
<dbReference type="Proteomes" id="UP000703269">
    <property type="component" value="Unassembled WGS sequence"/>
</dbReference>
<dbReference type="EMBL" id="BPQB01000001">
    <property type="protein sequence ID" value="GJE84971.1"/>
    <property type="molecule type" value="Genomic_DNA"/>
</dbReference>
<name>A0A9P3L7E3_9APHY</name>